<dbReference type="Gene3D" id="2.40.50.870">
    <property type="entry name" value="Protein of unknown function (DUF3299)"/>
    <property type="match status" value="1"/>
</dbReference>
<dbReference type="Proteomes" id="UP000626148">
    <property type="component" value="Unassembled WGS sequence"/>
</dbReference>
<reference evidence="2" key="1">
    <citation type="journal article" date="2014" name="Int. J. Syst. Evol. Microbiol.">
        <title>Complete genome sequence of Corynebacterium casei LMG S-19264T (=DSM 44701T), isolated from a smear-ripened cheese.</title>
        <authorList>
            <consortium name="US DOE Joint Genome Institute (JGI-PGF)"/>
            <person name="Walter F."/>
            <person name="Albersmeier A."/>
            <person name="Kalinowski J."/>
            <person name="Ruckert C."/>
        </authorList>
    </citation>
    <scope>NUCLEOTIDE SEQUENCE</scope>
    <source>
        <strain evidence="2">KCTC 22169</strain>
    </source>
</reference>
<comment type="caution">
    <text evidence="2">The sequence shown here is derived from an EMBL/GenBank/DDBJ whole genome shotgun (WGS) entry which is preliminary data.</text>
</comment>
<evidence type="ECO:0000256" key="1">
    <source>
        <dbReference type="SAM" id="MobiDB-lite"/>
    </source>
</evidence>
<dbReference type="RefSeq" id="WP_189612997.1">
    <property type="nucleotide sequence ID" value="NZ_BMXR01000015.1"/>
</dbReference>
<feature type="region of interest" description="Disordered" evidence="1">
    <location>
        <begin position="41"/>
        <end position="72"/>
    </location>
</feature>
<dbReference type="EMBL" id="BMXR01000015">
    <property type="protein sequence ID" value="GGX72340.1"/>
    <property type="molecule type" value="Genomic_DNA"/>
</dbReference>
<dbReference type="AlphaFoldDB" id="A0A918KT29"/>
<accession>A0A918KT29</accession>
<keyword evidence="3" id="KW-1185">Reference proteome</keyword>
<protein>
    <recommendedName>
        <fullName evidence="4">DUF3299 domain-containing protein</fullName>
    </recommendedName>
</protein>
<evidence type="ECO:0000313" key="2">
    <source>
        <dbReference type="EMBL" id="GGX72340.1"/>
    </source>
</evidence>
<evidence type="ECO:0000313" key="3">
    <source>
        <dbReference type="Proteomes" id="UP000626148"/>
    </source>
</evidence>
<proteinExistence type="predicted"/>
<reference evidence="2" key="2">
    <citation type="submission" date="2020-09" db="EMBL/GenBank/DDBJ databases">
        <authorList>
            <person name="Sun Q."/>
            <person name="Kim S."/>
        </authorList>
    </citation>
    <scope>NUCLEOTIDE SEQUENCE</scope>
    <source>
        <strain evidence="2">KCTC 22169</strain>
    </source>
</reference>
<dbReference type="Pfam" id="PF11736">
    <property type="entry name" value="DUF3299"/>
    <property type="match status" value="1"/>
</dbReference>
<name>A0A918KT29_9GAMM</name>
<feature type="compositionally biased region" description="Low complexity" evidence="1">
    <location>
        <begin position="45"/>
        <end position="72"/>
    </location>
</feature>
<dbReference type="InterPro" id="IPR021727">
    <property type="entry name" value="DUF3299"/>
</dbReference>
<organism evidence="2 3">
    <name type="scientific">Saccharospirillum salsuginis</name>
    <dbReference type="NCBI Taxonomy" id="418750"/>
    <lineage>
        <taxon>Bacteria</taxon>
        <taxon>Pseudomonadati</taxon>
        <taxon>Pseudomonadota</taxon>
        <taxon>Gammaproteobacteria</taxon>
        <taxon>Oceanospirillales</taxon>
        <taxon>Saccharospirillaceae</taxon>
        <taxon>Saccharospirillum</taxon>
    </lineage>
</organism>
<gene>
    <name evidence="2" type="ORF">GCM10007392_44730</name>
</gene>
<evidence type="ECO:0008006" key="4">
    <source>
        <dbReference type="Google" id="ProtNLM"/>
    </source>
</evidence>
<sequence length="249" mass="26921">MTMTPPPIKPLGMILVLTGVLFWTVGCGSESDTVDSDIQAKANQPAAVAEPSPAEPDSTGELASDAGASGLSSEELAIEPDATIEPLDEEAAADQAFRELTWDDLLPADFDFKTLRDKIDLESYDIGSLTDEDPEAQRLYDDLQSVMSDVPMVVALDGLDAQVPGFLVPLEMEADAVKEFFLVPYFGACIHSPPPPANQIVHVVLDEAVAFDNLYEPYWARGTLEVTQTETHLGTAGYRMVSANIQPYE</sequence>